<feature type="domain" description="APS kinase" evidence="5">
    <location>
        <begin position="14"/>
        <end position="150"/>
    </location>
</feature>
<evidence type="ECO:0008006" key="9">
    <source>
        <dbReference type="Google" id="ProtNLM"/>
    </source>
</evidence>
<dbReference type="InterPro" id="IPR015947">
    <property type="entry name" value="PUA-like_sf"/>
</dbReference>
<protein>
    <recommendedName>
        <fullName evidence="9">Adenylyl-sulfate kinase</fullName>
    </recommendedName>
</protein>
<comment type="caution">
    <text evidence="7">The sequence shown here is derived from an EMBL/GenBank/DDBJ whole genome shotgun (WGS) entry which is preliminary data.</text>
</comment>
<proteinExistence type="predicted"/>
<comment type="pathway">
    <text evidence="1">Sulfur metabolism.</text>
</comment>
<evidence type="ECO:0000313" key="7">
    <source>
        <dbReference type="EMBL" id="KAJ8947769.1"/>
    </source>
</evidence>
<keyword evidence="4" id="KW-0067">ATP-binding</keyword>
<name>A0ABQ9IQ14_9CUCU</name>
<dbReference type="SUPFAM" id="SSF88697">
    <property type="entry name" value="PUA domain-like"/>
    <property type="match status" value="1"/>
</dbReference>
<dbReference type="Pfam" id="PF01583">
    <property type="entry name" value="APS_kinase"/>
    <property type="match status" value="1"/>
</dbReference>
<keyword evidence="2" id="KW-0808">Transferase</keyword>
<dbReference type="PANTHER" id="PTHR11055:SF1">
    <property type="entry name" value="PAPS SYNTHETASE, ISOFORM D"/>
    <property type="match status" value="1"/>
</dbReference>
<dbReference type="SUPFAM" id="SSF52540">
    <property type="entry name" value="P-loop containing nucleoside triphosphate hydrolases"/>
    <property type="match status" value="1"/>
</dbReference>
<dbReference type="Gene3D" id="3.10.400.10">
    <property type="entry name" value="Sulfate adenylyltransferase"/>
    <property type="match status" value="1"/>
</dbReference>
<dbReference type="Pfam" id="PF14306">
    <property type="entry name" value="PUA_2"/>
    <property type="match status" value="1"/>
</dbReference>
<accession>A0ABQ9IQ14</accession>
<dbReference type="PANTHER" id="PTHR11055">
    <property type="entry name" value="BIFUNCTIONAL 3'-PHOSPHOADENOSINE 5'-PHOSPHOSULFATE SYNTHASE"/>
    <property type="match status" value="1"/>
</dbReference>
<reference evidence="7" key="1">
    <citation type="journal article" date="2023" name="Insect Mol. Biol.">
        <title>Genome sequencing provides insights into the evolution of gene families encoding plant cell wall-degrading enzymes in longhorned beetles.</title>
        <authorList>
            <person name="Shin N.R."/>
            <person name="Okamura Y."/>
            <person name="Kirsch R."/>
            <person name="Pauchet Y."/>
        </authorList>
    </citation>
    <scope>NUCLEOTIDE SEQUENCE</scope>
    <source>
        <strain evidence="7">MMC_N1</strain>
    </source>
</reference>
<organism evidence="7 8">
    <name type="scientific">Molorchus minor</name>
    <dbReference type="NCBI Taxonomy" id="1323400"/>
    <lineage>
        <taxon>Eukaryota</taxon>
        <taxon>Metazoa</taxon>
        <taxon>Ecdysozoa</taxon>
        <taxon>Arthropoda</taxon>
        <taxon>Hexapoda</taxon>
        <taxon>Insecta</taxon>
        <taxon>Pterygota</taxon>
        <taxon>Neoptera</taxon>
        <taxon>Endopterygota</taxon>
        <taxon>Coleoptera</taxon>
        <taxon>Polyphaga</taxon>
        <taxon>Cucujiformia</taxon>
        <taxon>Chrysomeloidea</taxon>
        <taxon>Cerambycidae</taxon>
        <taxon>Lamiinae</taxon>
        <taxon>Monochamini</taxon>
        <taxon>Molorchus</taxon>
    </lineage>
</organism>
<dbReference type="Gene3D" id="3.40.50.300">
    <property type="entry name" value="P-loop containing nucleotide triphosphate hydrolases"/>
    <property type="match status" value="1"/>
</dbReference>
<sequence length="350" mass="40205">MASSHDVILEAFVGCTVWLTGLSGAGKTSIAFELEAYLVSHGIPAYGLDGDNMRTGLNKDLGFSKKIVKKTSEESLNFVSPFSEDREVARRIHKDSDLPFFEVFIDTPLEVCEQRDTKGLYEKARQGVIKGFTGIDQPYETPEHPDLVVKTVNYTIEESTMQVVEMLQGKWGRLASAEEEVLSLPSLQLTELDLQWLQILSEGWAYPLKGFMREDQFLQSMHFNCLLKDENCVSQSIPIVLPLTTVDKNRLYDTSAISLYHNQTCYAILRKPEFYFHRKEERVARQFGTTNKDHPCIKLIYESGDWLVGGDLEVLKRVRWNDGLDQYRLTPNELRKNLKKWVQMLYLLFN</sequence>
<keyword evidence="3" id="KW-0547">Nucleotide-binding</keyword>
<evidence type="ECO:0000256" key="1">
    <source>
        <dbReference type="ARBA" id="ARBA00004678"/>
    </source>
</evidence>
<evidence type="ECO:0000259" key="5">
    <source>
        <dbReference type="Pfam" id="PF01583"/>
    </source>
</evidence>
<dbReference type="Proteomes" id="UP001162164">
    <property type="component" value="Unassembled WGS sequence"/>
</dbReference>
<dbReference type="InterPro" id="IPR025980">
    <property type="entry name" value="ATP-Sase_PUA-like_dom"/>
</dbReference>
<dbReference type="InterPro" id="IPR027417">
    <property type="entry name" value="P-loop_NTPase"/>
</dbReference>
<dbReference type="CDD" id="cd02027">
    <property type="entry name" value="APSK"/>
    <property type="match status" value="1"/>
</dbReference>
<keyword evidence="8" id="KW-1185">Reference proteome</keyword>
<dbReference type="EMBL" id="JAPWTJ010004161">
    <property type="protein sequence ID" value="KAJ8947769.1"/>
    <property type="molecule type" value="Genomic_DNA"/>
</dbReference>
<evidence type="ECO:0000256" key="3">
    <source>
        <dbReference type="ARBA" id="ARBA00022741"/>
    </source>
</evidence>
<evidence type="ECO:0000259" key="6">
    <source>
        <dbReference type="Pfam" id="PF14306"/>
    </source>
</evidence>
<feature type="domain" description="ATP-sulfurylase PUA-like" evidence="6">
    <location>
        <begin position="173"/>
        <end position="317"/>
    </location>
</feature>
<gene>
    <name evidence="7" type="ORF">NQ317_016058</name>
</gene>
<evidence type="ECO:0000313" key="8">
    <source>
        <dbReference type="Proteomes" id="UP001162164"/>
    </source>
</evidence>
<dbReference type="InterPro" id="IPR059117">
    <property type="entry name" value="APS_kinase_dom"/>
</dbReference>
<evidence type="ECO:0000256" key="4">
    <source>
        <dbReference type="ARBA" id="ARBA00022840"/>
    </source>
</evidence>
<evidence type="ECO:0000256" key="2">
    <source>
        <dbReference type="ARBA" id="ARBA00022679"/>
    </source>
</evidence>